<dbReference type="Proteomes" id="UP000019804">
    <property type="component" value="Unassembled WGS sequence"/>
</dbReference>
<dbReference type="PANTHER" id="PTHR42076">
    <property type="entry name" value="CYANOVIRIN-N HOMOLOG"/>
    <property type="match status" value="1"/>
</dbReference>
<keyword evidence="3" id="KW-1185">Reference proteome</keyword>
<dbReference type="SMART" id="SM01111">
    <property type="entry name" value="CVNH"/>
    <property type="match status" value="1"/>
</dbReference>
<dbReference type="HOGENOM" id="CLU_144945_0_0_1"/>
<evidence type="ECO:0000313" key="3">
    <source>
        <dbReference type="Proteomes" id="UP000019804"/>
    </source>
</evidence>
<dbReference type="PANTHER" id="PTHR42076:SF1">
    <property type="entry name" value="CYANOVIRIN-N DOMAIN-CONTAINING PROTEIN"/>
    <property type="match status" value="1"/>
</dbReference>
<protein>
    <submittedName>
        <fullName evidence="2">Cyanovirin-N</fullName>
    </submittedName>
</protein>
<dbReference type="Pfam" id="PF08881">
    <property type="entry name" value="CVNH"/>
    <property type="match status" value="1"/>
</dbReference>
<gene>
    <name evidence="2" type="ORF">EURHEDRAFT_459686</name>
</gene>
<sequence>MSFHLTGQDIRVEDNHILIASLQNEEGDYIESSIDLNQFIGNDNGNFQWDGENFSDTAQNVHFAIEGGADVPVLRGELRDLEGNWDSRDLNLAERVVNNNGQFEFQ</sequence>
<dbReference type="Gene3D" id="2.30.60.10">
    <property type="entry name" value="Cyanovirin-N"/>
    <property type="match status" value="1"/>
</dbReference>
<organism evidence="2 3">
    <name type="scientific">Aspergillus ruber (strain CBS 135680)</name>
    <dbReference type="NCBI Taxonomy" id="1388766"/>
    <lineage>
        <taxon>Eukaryota</taxon>
        <taxon>Fungi</taxon>
        <taxon>Dikarya</taxon>
        <taxon>Ascomycota</taxon>
        <taxon>Pezizomycotina</taxon>
        <taxon>Eurotiomycetes</taxon>
        <taxon>Eurotiomycetidae</taxon>
        <taxon>Eurotiales</taxon>
        <taxon>Aspergillaceae</taxon>
        <taxon>Aspergillus</taxon>
        <taxon>Aspergillus subgen. Aspergillus</taxon>
    </lineage>
</organism>
<proteinExistence type="predicted"/>
<dbReference type="GeneID" id="63699726"/>
<dbReference type="AlphaFoldDB" id="A0A017SAM0"/>
<dbReference type="InterPro" id="IPR011058">
    <property type="entry name" value="Cyanovirin-N"/>
</dbReference>
<dbReference type="RefSeq" id="XP_040637372.1">
    <property type="nucleotide sequence ID" value="XM_040784602.1"/>
</dbReference>
<evidence type="ECO:0000259" key="1">
    <source>
        <dbReference type="SMART" id="SM01111"/>
    </source>
</evidence>
<accession>A0A017SAM0</accession>
<evidence type="ECO:0000313" key="2">
    <source>
        <dbReference type="EMBL" id="EYE93684.1"/>
    </source>
</evidence>
<name>A0A017SAM0_ASPRC</name>
<dbReference type="SUPFAM" id="SSF51322">
    <property type="entry name" value="Cyanovirin-N"/>
    <property type="match status" value="1"/>
</dbReference>
<dbReference type="InterPro" id="IPR036673">
    <property type="entry name" value="Cyanovirin-N_sf"/>
</dbReference>
<feature type="domain" description="Cyanovirin-N" evidence="1">
    <location>
        <begin position="2"/>
        <end position="105"/>
    </location>
</feature>
<dbReference type="EMBL" id="KK088430">
    <property type="protein sequence ID" value="EYE93684.1"/>
    <property type="molecule type" value="Genomic_DNA"/>
</dbReference>
<dbReference type="STRING" id="1388766.A0A017SAM0"/>
<reference evidence="3" key="1">
    <citation type="journal article" date="2014" name="Nat. Commun.">
        <title>Genomic adaptations of the halophilic Dead Sea filamentous fungus Eurotium rubrum.</title>
        <authorList>
            <person name="Kis-Papo T."/>
            <person name="Weig A.R."/>
            <person name="Riley R."/>
            <person name="Persoh D."/>
            <person name="Salamov A."/>
            <person name="Sun H."/>
            <person name="Lipzen A."/>
            <person name="Wasser S.P."/>
            <person name="Rambold G."/>
            <person name="Grigoriev I.V."/>
            <person name="Nevo E."/>
        </authorList>
    </citation>
    <scope>NUCLEOTIDE SEQUENCE [LARGE SCALE GENOMIC DNA]</scope>
    <source>
        <strain evidence="3">CBS 135680</strain>
    </source>
</reference>
<dbReference type="OrthoDB" id="2441380at2759"/>